<dbReference type="Proteomes" id="UP000034883">
    <property type="component" value="Chromosome"/>
</dbReference>
<sequence>MFHVAKADFAGEWTYRASLLREEDGELVVTDVATELAPVTVRIDEEHLLFVALDGAVLSGLWTDHVDVEHVVAESGEVCARVTAIERPWHERSALRPDVSQLILLDDPRAHPLGGALDVERAHTGALDGFELDQRWVRAEPERDAEGRAVRFAFLGHFRVRTCETGAPECTSTVRIGLELTR</sequence>
<name>A0A0F6YF43_9BACT</name>
<protein>
    <submittedName>
        <fullName evidence="1">Uncharacterized protein</fullName>
    </submittedName>
</protein>
<dbReference type="AlphaFoldDB" id="A0A0F6YF43"/>
<dbReference type="EMBL" id="CP011125">
    <property type="protein sequence ID" value="AKF03157.1"/>
    <property type="molecule type" value="Genomic_DNA"/>
</dbReference>
<keyword evidence="2" id="KW-1185">Reference proteome</keyword>
<dbReference type="KEGG" id="samy:DB32_000306"/>
<dbReference type="STRING" id="927083.DB32_000306"/>
<proteinExistence type="predicted"/>
<evidence type="ECO:0000313" key="1">
    <source>
        <dbReference type="EMBL" id="AKF03157.1"/>
    </source>
</evidence>
<gene>
    <name evidence="1" type="ORF">DB32_000306</name>
</gene>
<reference evidence="1 2" key="1">
    <citation type="submission" date="2015-03" db="EMBL/GenBank/DDBJ databases">
        <title>Genome assembly of Sandaracinus amylolyticus DSM 53668.</title>
        <authorList>
            <person name="Sharma G."/>
            <person name="Subramanian S."/>
        </authorList>
    </citation>
    <scope>NUCLEOTIDE SEQUENCE [LARGE SCALE GENOMIC DNA]</scope>
    <source>
        <strain evidence="1 2">DSM 53668</strain>
    </source>
</reference>
<evidence type="ECO:0000313" key="2">
    <source>
        <dbReference type="Proteomes" id="UP000034883"/>
    </source>
</evidence>
<accession>A0A0F6YF43</accession>
<organism evidence="1 2">
    <name type="scientific">Sandaracinus amylolyticus</name>
    <dbReference type="NCBI Taxonomy" id="927083"/>
    <lineage>
        <taxon>Bacteria</taxon>
        <taxon>Pseudomonadati</taxon>
        <taxon>Myxococcota</taxon>
        <taxon>Polyangia</taxon>
        <taxon>Polyangiales</taxon>
        <taxon>Sandaracinaceae</taxon>
        <taxon>Sandaracinus</taxon>
    </lineage>
</organism>